<keyword evidence="4" id="KW-1185">Reference proteome</keyword>
<feature type="region of interest" description="Disordered" evidence="1">
    <location>
        <begin position="907"/>
        <end position="928"/>
    </location>
</feature>
<feature type="transmembrane region" description="Helical" evidence="2">
    <location>
        <begin position="803"/>
        <end position="821"/>
    </location>
</feature>
<dbReference type="SUPFAM" id="SSF103473">
    <property type="entry name" value="MFS general substrate transporter"/>
    <property type="match status" value="1"/>
</dbReference>
<protein>
    <recommendedName>
        <fullName evidence="5">Monocarboxylate transporter 10</fullName>
    </recommendedName>
</protein>
<feature type="region of interest" description="Disordered" evidence="1">
    <location>
        <begin position="836"/>
        <end position="874"/>
    </location>
</feature>
<dbReference type="GO" id="GO:0022857">
    <property type="term" value="F:transmembrane transporter activity"/>
    <property type="evidence" value="ECO:0007669"/>
    <property type="project" value="InterPro"/>
</dbReference>
<feature type="transmembrane region" description="Helical" evidence="2">
    <location>
        <begin position="516"/>
        <end position="536"/>
    </location>
</feature>
<gene>
    <name evidence="3" type="ORF">DGAL_LOCUS15252</name>
</gene>
<sequence length="1139" mass="123473">MSADGVAAVVSGVDLALVSWMDGPVVDLSSISVASGQRVNREQFNINNQQQQRIGRCLCAKDAAANSNCSDPTTTTTTKSVVVVTPGHDVTISSTGAPCATLPLLKPTLKKPKSVGQQQQQPNSTTTYSGATPTKTLSIDRRVHHQQQQPAVVPHLVPQVVEVVGPIQQQHRSKQQQQSGQVSRTNSCSTEVLPTSGATAGRPAPPHVGGCNNGVKLNRCNNNSTATLSNNVSSLSSRSTGGITNHQPIESSLVASIVTSNKPILSRKNWNNTIDVSGVGGGSSSSAHHLQHQPSCLRRYGSQQSCKSATTLRSYVSSTSRAGGGGGGGKNHHCGRNAGGDPSNPNSGGHHNHSDVGDDALSGLGGLNDDKISGGPGLNERELWSLHRAVPGLRRHDPRTSTIRQHYYPEGGWGWLVVGAAFLVQVLTTGLQLAFGVMAAQIARHFSRQDSTAASSLHMEAVWIGVIQLSGSWLWTPLVVALCRRKSTRLTAVLGGLVLALAALFASFAQQLHQVFLSYGALMSIAIALVRESSALMVGQYFKRRRDFVEIVVQMGAGIGVILFSVFFKEALGQMGWRLGLQAATGLLLSAFFLGTFYRSASLYHPQRRAILHLKTQRKKVKVKGKPSNDRPPYFDFSVLRLKSLRMILLSSGIGAIGAYTPLFYLALQGEEDGLEASDLLLIHTFMGLAMAAGTVIVGLIVLRPSPQCLISLQYLCQATLYGIGLSLLTLATVNGYHGYVLFAWLYGFCLGGYQYAVHQYTLDRVRARQFARGWSLVLAVRSLPSLFGVPIAGYINQSTPRAGYYFSFTFTVIGASLLFLSKMYRRAAPPNLFLGRRSSPPSFHHRSSDGGGAGSGSSGHHHHHHSKESNKCSQEPLIYRSQMSNGNVAGQQAGNSNIRTVHQDVCTCPHPPPPPPPPPSSHMEKQQEPLKLPKNLGRRIALKLGLHTIPWKRNPITEFFNGTGAEMNLQPMTGQHFHHASSSCPLKQSASNPGYPFDIEWDAEYWNGCLGSCNHLAMEGECDICQSCADCGLPLDDDEDYIDDDCQIHSGMQLPDAIDIPELPPEVKRYRMLKQSLREMSLSDPELLQKTGACDYVHYREQGIPRLPPKLLRRQNTWHDVSVLTRDVDVIEQITTSV</sequence>
<keyword evidence="2" id="KW-0812">Transmembrane</keyword>
<feature type="region of interest" description="Disordered" evidence="1">
    <location>
        <begin position="311"/>
        <end position="374"/>
    </location>
</feature>
<dbReference type="InterPro" id="IPR050327">
    <property type="entry name" value="Proton-linked_MCT"/>
</dbReference>
<evidence type="ECO:0000313" key="3">
    <source>
        <dbReference type="EMBL" id="CAH0111604.1"/>
    </source>
</evidence>
<feature type="region of interest" description="Disordered" evidence="1">
    <location>
        <begin position="167"/>
        <end position="207"/>
    </location>
</feature>
<proteinExistence type="predicted"/>
<reference evidence="3" key="1">
    <citation type="submission" date="2021-11" db="EMBL/GenBank/DDBJ databases">
        <authorList>
            <person name="Schell T."/>
        </authorList>
    </citation>
    <scope>NUCLEOTIDE SEQUENCE</scope>
    <source>
        <strain evidence="3">M5</strain>
    </source>
</reference>
<name>A0A8J2WMC7_9CRUS</name>
<comment type="caution">
    <text evidence="3">The sequence shown here is derived from an EMBL/GenBank/DDBJ whole genome shotgun (WGS) entry which is preliminary data.</text>
</comment>
<feature type="transmembrane region" description="Helical" evidence="2">
    <location>
        <begin position="490"/>
        <end position="510"/>
    </location>
</feature>
<organism evidence="3 4">
    <name type="scientific">Daphnia galeata</name>
    <dbReference type="NCBI Taxonomy" id="27404"/>
    <lineage>
        <taxon>Eukaryota</taxon>
        <taxon>Metazoa</taxon>
        <taxon>Ecdysozoa</taxon>
        <taxon>Arthropoda</taxon>
        <taxon>Crustacea</taxon>
        <taxon>Branchiopoda</taxon>
        <taxon>Diplostraca</taxon>
        <taxon>Cladocera</taxon>
        <taxon>Anomopoda</taxon>
        <taxon>Daphniidae</taxon>
        <taxon>Daphnia</taxon>
    </lineage>
</organism>
<dbReference type="Pfam" id="PF07690">
    <property type="entry name" value="MFS_1"/>
    <property type="match status" value="1"/>
</dbReference>
<feature type="compositionally biased region" description="Polar residues" evidence="1">
    <location>
        <begin position="184"/>
        <end position="198"/>
    </location>
</feature>
<dbReference type="PANTHER" id="PTHR11360:SF93">
    <property type="entry name" value="MONOCARBOXYLATE TRANSPORTER 7-LIKE PROTEIN"/>
    <property type="match status" value="1"/>
</dbReference>
<feature type="compositionally biased region" description="Pro residues" evidence="1">
    <location>
        <begin position="910"/>
        <end position="921"/>
    </location>
</feature>
<feature type="transmembrane region" description="Helical" evidence="2">
    <location>
        <begin position="680"/>
        <end position="703"/>
    </location>
</feature>
<keyword evidence="2" id="KW-1133">Transmembrane helix</keyword>
<feature type="transmembrane region" description="Helical" evidence="2">
    <location>
        <begin position="647"/>
        <end position="668"/>
    </location>
</feature>
<feature type="transmembrane region" description="Helical" evidence="2">
    <location>
        <begin position="579"/>
        <end position="598"/>
    </location>
</feature>
<dbReference type="EMBL" id="CAKKLH010000314">
    <property type="protein sequence ID" value="CAH0111604.1"/>
    <property type="molecule type" value="Genomic_DNA"/>
</dbReference>
<dbReference type="PANTHER" id="PTHR11360">
    <property type="entry name" value="MONOCARBOXYLATE TRANSPORTER"/>
    <property type="match status" value="1"/>
</dbReference>
<feature type="transmembrane region" description="Helical" evidence="2">
    <location>
        <begin position="462"/>
        <end position="483"/>
    </location>
</feature>
<evidence type="ECO:0000256" key="2">
    <source>
        <dbReference type="SAM" id="Phobius"/>
    </source>
</evidence>
<dbReference type="InterPro" id="IPR036259">
    <property type="entry name" value="MFS_trans_sf"/>
</dbReference>
<dbReference type="OrthoDB" id="6499973at2759"/>
<feature type="region of interest" description="Disordered" evidence="1">
    <location>
        <begin position="111"/>
        <end position="133"/>
    </location>
</feature>
<dbReference type="InterPro" id="IPR011701">
    <property type="entry name" value="MFS"/>
</dbReference>
<feature type="transmembrane region" description="Helical" evidence="2">
    <location>
        <begin position="777"/>
        <end position="797"/>
    </location>
</feature>
<feature type="transmembrane region" description="Helical" evidence="2">
    <location>
        <begin position="413"/>
        <end position="442"/>
    </location>
</feature>
<feature type="compositionally biased region" description="Polar residues" evidence="1">
    <location>
        <begin position="115"/>
        <end position="133"/>
    </location>
</feature>
<dbReference type="Proteomes" id="UP000789390">
    <property type="component" value="Unassembled WGS sequence"/>
</dbReference>
<feature type="transmembrane region" description="Helical" evidence="2">
    <location>
        <begin position="740"/>
        <end position="757"/>
    </location>
</feature>
<dbReference type="Gene3D" id="1.20.1250.20">
    <property type="entry name" value="MFS general substrate transporter like domains"/>
    <property type="match status" value="1"/>
</dbReference>
<accession>A0A8J2WMC7</accession>
<evidence type="ECO:0008006" key="5">
    <source>
        <dbReference type="Google" id="ProtNLM"/>
    </source>
</evidence>
<feature type="transmembrane region" description="Helical" evidence="2">
    <location>
        <begin position="715"/>
        <end position="734"/>
    </location>
</feature>
<evidence type="ECO:0000313" key="4">
    <source>
        <dbReference type="Proteomes" id="UP000789390"/>
    </source>
</evidence>
<keyword evidence="2" id="KW-0472">Membrane</keyword>
<feature type="transmembrane region" description="Helical" evidence="2">
    <location>
        <begin position="548"/>
        <end position="567"/>
    </location>
</feature>
<feature type="compositionally biased region" description="Low complexity" evidence="1">
    <location>
        <begin position="167"/>
        <end position="183"/>
    </location>
</feature>
<feature type="compositionally biased region" description="Polar residues" evidence="1">
    <location>
        <begin position="311"/>
        <end position="321"/>
    </location>
</feature>
<evidence type="ECO:0000256" key="1">
    <source>
        <dbReference type="SAM" id="MobiDB-lite"/>
    </source>
</evidence>
<dbReference type="AlphaFoldDB" id="A0A8J2WMC7"/>